<proteinExistence type="predicted"/>
<feature type="domain" description="HTH cro/C1-type" evidence="1">
    <location>
        <begin position="82"/>
        <end position="121"/>
    </location>
</feature>
<accession>A0A326RKF4</accession>
<dbReference type="RefSeq" id="WP_111394474.1">
    <property type="nucleotide sequence ID" value="NZ_QKTX01000016.1"/>
</dbReference>
<dbReference type="AlphaFoldDB" id="A0A326RKF4"/>
<dbReference type="EMBL" id="QKTX01000016">
    <property type="protein sequence ID" value="PZV78640.1"/>
    <property type="molecule type" value="Genomic_DNA"/>
</dbReference>
<dbReference type="OrthoDB" id="676274at2"/>
<comment type="caution">
    <text evidence="2">The sequence shown here is derived from an EMBL/GenBank/DDBJ whole genome shotgun (WGS) entry which is preliminary data.</text>
</comment>
<name>A0A326RKF4_9BACT</name>
<organism evidence="2 3">
    <name type="scientific">Algoriphagus aquaeductus</name>
    <dbReference type="NCBI Taxonomy" id="475299"/>
    <lineage>
        <taxon>Bacteria</taxon>
        <taxon>Pseudomonadati</taxon>
        <taxon>Bacteroidota</taxon>
        <taxon>Cytophagia</taxon>
        <taxon>Cytophagales</taxon>
        <taxon>Cyclobacteriaceae</taxon>
        <taxon>Algoriphagus</taxon>
    </lineage>
</organism>
<reference evidence="2 3" key="1">
    <citation type="submission" date="2018-06" db="EMBL/GenBank/DDBJ databases">
        <title>Genomic Encyclopedia of Archaeal and Bacterial Type Strains, Phase II (KMG-II): from individual species to whole genera.</title>
        <authorList>
            <person name="Goeker M."/>
        </authorList>
    </citation>
    <scope>NUCLEOTIDE SEQUENCE [LARGE SCALE GENOMIC DNA]</scope>
    <source>
        <strain evidence="2 3">T4</strain>
    </source>
</reference>
<protein>
    <recommendedName>
        <fullName evidence="1">HTH cro/C1-type domain-containing protein</fullName>
    </recommendedName>
</protein>
<sequence>MKTIKIPLTIEKGEREILWGRVEYNQNLLTDFAGNVSELEQKIKNLLWEFEEVHPESVEFEHQFDISALFQRFNFLKISTIAEHAGMNPGLLRQYVSGAKNPSLEQAKKIEITLHRLAAELQKVAIVV</sequence>
<evidence type="ECO:0000259" key="1">
    <source>
        <dbReference type="PROSITE" id="PS50943"/>
    </source>
</evidence>
<evidence type="ECO:0000313" key="3">
    <source>
        <dbReference type="Proteomes" id="UP000248917"/>
    </source>
</evidence>
<gene>
    <name evidence="2" type="ORF">CLV31_11669</name>
</gene>
<dbReference type="PROSITE" id="PS50943">
    <property type="entry name" value="HTH_CROC1"/>
    <property type="match status" value="1"/>
</dbReference>
<dbReference type="Proteomes" id="UP000248917">
    <property type="component" value="Unassembled WGS sequence"/>
</dbReference>
<evidence type="ECO:0000313" key="2">
    <source>
        <dbReference type="EMBL" id="PZV78640.1"/>
    </source>
</evidence>
<keyword evidence="3" id="KW-1185">Reference proteome</keyword>
<dbReference type="InterPro" id="IPR001387">
    <property type="entry name" value="Cro/C1-type_HTH"/>
</dbReference>